<evidence type="ECO:0000256" key="4">
    <source>
        <dbReference type="ARBA" id="ARBA00022679"/>
    </source>
</evidence>
<keyword evidence="12" id="KW-1015">Disulfide bond</keyword>
<dbReference type="GO" id="GO:0015012">
    <property type="term" value="P:heparan sulfate proteoglycan biosynthetic process"/>
    <property type="evidence" value="ECO:0007669"/>
    <property type="project" value="TreeGrafter"/>
</dbReference>
<dbReference type="GO" id="GO:0030158">
    <property type="term" value="F:protein xylosyltransferase activity"/>
    <property type="evidence" value="ECO:0007669"/>
    <property type="project" value="InterPro"/>
</dbReference>
<accession>A0A4Q2RZC1</accession>
<gene>
    <name evidence="15" type="ORF">EUA93_09985</name>
</gene>
<evidence type="ECO:0000313" key="16">
    <source>
        <dbReference type="Proteomes" id="UP000294071"/>
    </source>
</evidence>
<reference evidence="15 16" key="1">
    <citation type="submission" date="2019-01" db="EMBL/GenBank/DDBJ databases">
        <title>Novel species of Nocardioides.</title>
        <authorList>
            <person name="Liu Q."/>
            <person name="Xin Y.-H."/>
        </authorList>
    </citation>
    <scope>NUCLEOTIDE SEQUENCE [LARGE SCALE GENOMIC DNA]</scope>
    <source>
        <strain evidence="15 16">CGMCC 4.6882</strain>
    </source>
</reference>
<evidence type="ECO:0000256" key="7">
    <source>
        <dbReference type="ARBA" id="ARBA00022824"/>
    </source>
</evidence>
<dbReference type="AlphaFoldDB" id="A0A4Q2RZC1"/>
<keyword evidence="9" id="KW-1133">Transmembrane helix</keyword>
<keyword evidence="4" id="KW-0808">Transferase</keyword>
<evidence type="ECO:0000256" key="9">
    <source>
        <dbReference type="ARBA" id="ARBA00022989"/>
    </source>
</evidence>
<dbReference type="GO" id="GO:0016020">
    <property type="term" value="C:membrane"/>
    <property type="evidence" value="ECO:0007669"/>
    <property type="project" value="InterPro"/>
</dbReference>
<dbReference type="GO" id="GO:0046872">
    <property type="term" value="F:metal ion binding"/>
    <property type="evidence" value="ECO:0007669"/>
    <property type="project" value="UniProtKB-KW"/>
</dbReference>
<dbReference type="OrthoDB" id="7943907at2"/>
<comment type="subcellular location">
    <subcellularLocation>
        <location evidence="2">Endoplasmic reticulum membrane</location>
        <topology evidence="2">Single-pass type II membrane protein</topology>
    </subcellularLocation>
    <subcellularLocation>
        <location evidence="1">Golgi apparatus membrane</location>
        <topology evidence="1">Single-pass type II membrane protein</topology>
    </subcellularLocation>
</comment>
<dbReference type="PANTHER" id="PTHR46025">
    <property type="entry name" value="XYLOSYLTRANSFERASE OXT"/>
    <property type="match status" value="1"/>
</dbReference>
<keyword evidence="10" id="KW-0333">Golgi apparatus</keyword>
<evidence type="ECO:0000256" key="8">
    <source>
        <dbReference type="ARBA" id="ARBA00022968"/>
    </source>
</evidence>
<evidence type="ECO:0000313" key="15">
    <source>
        <dbReference type="EMBL" id="RYB94641.1"/>
    </source>
</evidence>
<evidence type="ECO:0000256" key="5">
    <source>
        <dbReference type="ARBA" id="ARBA00022692"/>
    </source>
</evidence>
<evidence type="ECO:0000256" key="1">
    <source>
        <dbReference type="ARBA" id="ARBA00004323"/>
    </source>
</evidence>
<evidence type="ECO:0000256" key="6">
    <source>
        <dbReference type="ARBA" id="ARBA00022723"/>
    </source>
</evidence>
<dbReference type="Pfam" id="PF02485">
    <property type="entry name" value="Branch"/>
    <property type="match status" value="1"/>
</dbReference>
<evidence type="ECO:0000256" key="2">
    <source>
        <dbReference type="ARBA" id="ARBA00004648"/>
    </source>
</evidence>
<proteinExistence type="predicted"/>
<evidence type="ECO:0000256" key="13">
    <source>
        <dbReference type="ARBA" id="ARBA00023180"/>
    </source>
</evidence>
<evidence type="ECO:0000256" key="3">
    <source>
        <dbReference type="ARBA" id="ARBA00022676"/>
    </source>
</evidence>
<dbReference type="PANTHER" id="PTHR46025:SF3">
    <property type="entry name" value="XYLOSYLTRANSFERASE OXT"/>
    <property type="match status" value="1"/>
</dbReference>
<protein>
    <recommendedName>
        <fullName evidence="14">Peptide O-xylosyltransferase</fullName>
    </recommendedName>
</protein>
<evidence type="ECO:0000256" key="10">
    <source>
        <dbReference type="ARBA" id="ARBA00023034"/>
    </source>
</evidence>
<dbReference type="EMBL" id="SDWT01000001">
    <property type="protein sequence ID" value="RYB94641.1"/>
    <property type="molecule type" value="Genomic_DNA"/>
</dbReference>
<dbReference type="Proteomes" id="UP000294071">
    <property type="component" value="Unassembled WGS sequence"/>
</dbReference>
<dbReference type="GO" id="GO:0050650">
    <property type="term" value="P:chondroitin sulfate proteoglycan biosynthetic process"/>
    <property type="evidence" value="ECO:0007669"/>
    <property type="project" value="TreeGrafter"/>
</dbReference>
<evidence type="ECO:0000256" key="12">
    <source>
        <dbReference type="ARBA" id="ARBA00023157"/>
    </source>
</evidence>
<name>A0A4Q2RZC1_9ACTN</name>
<dbReference type="InterPro" id="IPR003406">
    <property type="entry name" value="Glyco_trans_14"/>
</dbReference>
<keyword evidence="3" id="KW-0328">Glycosyltransferase</keyword>
<dbReference type="InterPro" id="IPR043538">
    <property type="entry name" value="XYLT"/>
</dbReference>
<organism evidence="15 16">
    <name type="scientific">Nocardioides oleivorans</name>
    <dbReference type="NCBI Taxonomy" id="273676"/>
    <lineage>
        <taxon>Bacteria</taxon>
        <taxon>Bacillati</taxon>
        <taxon>Actinomycetota</taxon>
        <taxon>Actinomycetes</taxon>
        <taxon>Propionibacteriales</taxon>
        <taxon>Nocardioidaceae</taxon>
        <taxon>Nocardioides</taxon>
    </lineage>
</organism>
<keyword evidence="6" id="KW-0479">Metal-binding</keyword>
<keyword evidence="7" id="KW-0256">Endoplasmic reticulum</keyword>
<keyword evidence="8" id="KW-0735">Signal-anchor</keyword>
<evidence type="ECO:0000256" key="14">
    <source>
        <dbReference type="ARBA" id="ARBA00042865"/>
    </source>
</evidence>
<sequence>MGRPEVRKHYLVLAHDQPDHVGRLIDRLADEDATFWLHLDPRAVDREWRDVVSRSDVVAVEPRVRCIWGTWSMVEATLAMVRACLGAGTPGHLVMLSGQSYPIKTTAQIDAYLSSHPDLVNMDLWRLDERWPDNHRDRLDYFCIPMTETKGNLRLLRPRQDMNARELVGWTRRLLRETGLRRAIEVLRVIGRPRPDVRSQVVGGSQWWAMPWDTASRMMAFHGSHPDYAEFFRWSQFPDETFFQTLLVAMDEGLTATVGPTLTHVDWTEGDWDLPRAMGHEDVATLLTLPEHVLFARKFLAPDSSRVIAALEDALGAGGTP</sequence>
<keyword evidence="5" id="KW-0812">Transmembrane</keyword>
<comment type="caution">
    <text evidence="15">The sequence shown here is derived from an EMBL/GenBank/DDBJ whole genome shotgun (WGS) entry which is preliminary data.</text>
</comment>
<evidence type="ECO:0000256" key="11">
    <source>
        <dbReference type="ARBA" id="ARBA00023136"/>
    </source>
</evidence>
<keyword evidence="11" id="KW-0472">Membrane</keyword>
<keyword evidence="16" id="KW-1185">Reference proteome</keyword>
<keyword evidence="13" id="KW-0325">Glycoprotein</keyword>